<protein>
    <submittedName>
        <fullName evidence="1">Uncharacterized protein</fullName>
    </submittedName>
</protein>
<dbReference type="AlphaFoldDB" id="A0A2Z6GAX6"/>
<dbReference type="OrthoDB" id="9181315at2"/>
<dbReference type="InterPro" id="IPR025144">
    <property type="entry name" value="DUF4085"/>
</dbReference>
<proteinExistence type="predicted"/>
<dbReference type="Proteomes" id="UP000033070">
    <property type="component" value="Chromosome"/>
</dbReference>
<accession>A0A2Z6GAX6</accession>
<dbReference type="KEGG" id="fam:OYT1_ch1093"/>
<organism evidence="1 2">
    <name type="scientific">Ferriphaselus amnicola</name>
    <dbReference type="NCBI Taxonomy" id="1188319"/>
    <lineage>
        <taxon>Bacteria</taxon>
        <taxon>Pseudomonadati</taxon>
        <taxon>Pseudomonadota</taxon>
        <taxon>Betaproteobacteria</taxon>
        <taxon>Nitrosomonadales</taxon>
        <taxon>Gallionellaceae</taxon>
        <taxon>Ferriphaselus</taxon>
    </lineage>
</organism>
<evidence type="ECO:0000313" key="1">
    <source>
        <dbReference type="EMBL" id="BBE50653.1"/>
    </source>
</evidence>
<gene>
    <name evidence="1" type="ORF">OYT1_ch1093</name>
</gene>
<evidence type="ECO:0000313" key="2">
    <source>
        <dbReference type="Proteomes" id="UP000033070"/>
    </source>
</evidence>
<sequence length="148" mass="17436">MKYFTTEWWENGCEEAQPLFDKYEAYISSIQSALPPALVSLHSAYTLHDSEVKRIHSNFPEGTLFLELSGMDLEFYDPVRYKLEFRDVSEFEQQFPRQECVKKELGALGYWEIEKVNGGIEVRMLFVSTAEFRIVFRDFEFTHEKIPA</sequence>
<reference evidence="1 2" key="1">
    <citation type="submission" date="2018-06" db="EMBL/GenBank/DDBJ databases">
        <title>OYT1 Genome Sequencing.</title>
        <authorList>
            <person name="Kato S."/>
            <person name="Itoh T."/>
            <person name="Ohkuma M."/>
        </authorList>
    </citation>
    <scope>NUCLEOTIDE SEQUENCE [LARGE SCALE GENOMIC DNA]</scope>
    <source>
        <strain evidence="1 2">OYT1</strain>
    </source>
</reference>
<keyword evidence="2" id="KW-1185">Reference proteome</keyword>
<dbReference type="Pfam" id="PF13315">
    <property type="entry name" value="DUF4085"/>
    <property type="match status" value="1"/>
</dbReference>
<name>A0A2Z6GAX6_9PROT</name>
<dbReference type="RefSeq" id="WP_062627620.1">
    <property type="nucleotide sequence ID" value="NZ_AP018738.1"/>
</dbReference>
<dbReference type="EMBL" id="AP018738">
    <property type="protein sequence ID" value="BBE50653.1"/>
    <property type="molecule type" value="Genomic_DNA"/>
</dbReference>